<dbReference type="RefSeq" id="WP_090702510.1">
    <property type="nucleotide sequence ID" value="NZ_FOSP01000039.1"/>
</dbReference>
<dbReference type="GO" id="GO:0004519">
    <property type="term" value="F:endonuclease activity"/>
    <property type="evidence" value="ECO:0007669"/>
    <property type="project" value="UniProtKB-KW"/>
</dbReference>
<keyword evidence="9" id="KW-1185">Reference proteome</keyword>
<protein>
    <submittedName>
        <fullName evidence="8">Bacteriophage replication gene A protein (GPA)</fullName>
    </submittedName>
</protein>
<dbReference type="AlphaFoldDB" id="A0A1I4FLN9"/>
<dbReference type="EMBL" id="FOSP01000039">
    <property type="protein sequence ID" value="SFL18379.1"/>
    <property type="molecule type" value="Genomic_DNA"/>
</dbReference>
<dbReference type="Pfam" id="PF05840">
    <property type="entry name" value="Phage_GPA"/>
    <property type="match status" value="1"/>
</dbReference>
<proteinExistence type="inferred from homology"/>
<evidence type="ECO:0000313" key="9">
    <source>
        <dbReference type="Proteomes" id="UP000199533"/>
    </source>
</evidence>
<dbReference type="STRING" id="52441.SAMN05216302_10394"/>
<organism evidence="8 9">
    <name type="scientific">Nitrosomonas aestuarii</name>
    <dbReference type="NCBI Taxonomy" id="52441"/>
    <lineage>
        <taxon>Bacteria</taxon>
        <taxon>Pseudomonadati</taxon>
        <taxon>Pseudomonadota</taxon>
        <taxon>Betaproteobacteria</taxon>
        <taxon>Nitrosomonadales</taxon>
        <taxon>Nitrosomonadaceae</taxon>
        <taxon>Nitrosomonas</taxon>
    </lineage>
</organism>
<evidence type="ECO:0000256" key="2">
    <source>
        <dbReference type="ARBA" id="ARBA00009260"/>
    </source>
</evidence>
<reference evidence="9" key="1">
    <citation type="submission" date="2016-10" db="EMBL/GenBank/DDBJ databases">
        <authorList>
            <person name="Varghese N."/>
            <person name="Submissions S."/>
        </authorList>
    </citation>
    <scope>NUCLEOTIDE SEQUENCE [LARGE SCALE GENOMIC DNA]</scope>
    <source>
        <strain evidence="9">Nm69</strain>
    </source>
</reference>
<gene>
    <name evidence="8" type="ORF">SAMN05216302_10394</name>
</gene>
<name>A0A1I4FLN9_9PROT</name>
<comment type="similarity">
    <text evidence="2">Belongs to the phage GPA family.</text>
</comment>
<evidence type="ECO:0000256" key="1">
    <source>
        <dbReference type="ARBA" id="ARBA00003293"/>
    </source>
</evidence>
<evidence type="ECO:0000259" key="7">
    <source>
        <dbReference type="Pfam" id="PF05840"/>
    </source>
</evidence>
<evidence type="ECO:0000313" key="8">
    <source>
        <dbReference type="EMBL" id="SFL18379.1"/>
    </source>
</evidence>
<dbReference type="Proteomes" id="UP000199533">
    <property type="component" value="Unassembled WGS sequence"/>
</dbReference>
<keyword evidence="3" id="KW-0235">DNA replication</keyword>
<comment type="function">
    <text evidence="1">Possible endonuclease which induces a single-strand cut and initiates DNA replication.</text>
</comment>
<evidence type="ECO:0000256" key="4">
    <source>
        <dbReference type="ARBA" id="ARBA00022722"/>
    </source>
</evidence>
<feature type="domain" description="Replication gene A protein-like" evidence="7">
    <location>
        <begin position="19"/>
        <end position="61"/>
    </location>
</feature>
<dbReference type="GO" id="GO:0016787">
    <property type="term" value="F:hydrolase activity"/>
    <property type="evidence" value="ECO:0007669"/>
    <property type="project" value="UniProtKB-KW"/>
</dbReference>
<evidence type="ECO:0000256" key="6">
    <source>
        <dbReference type="ARBA" id="ARBA00022801"/>
    </source>
</evidence>
<dbReference type="GO" id="GO:0006260">
    <property type="term" value="P:DNA replication"/>
    <property type="evidence" value="ECO:0007669"/>
    <property type="project" value="UniProtKB-KW"/>
</dbReference>
<keyword evidence="6" id="KW-0378">Hydrolase</keyword>
<keyword evidence="5" id="KW-0255">Endonuclease</keyword>
<evidence type="ECO:0000256" key="5">
    <source>
        <dbReference type="ARBA" id="ARBA00022759"/>
    </source>
</evidence>
<evidence type="ECO:0000256" key="3">
    <source>
        <dbReference type="ARBA" id="ARBA00022705"/>
    </source>
</evidence>
<accession>A0A1I4FLN9</accession>
<dbReference type="InterPro" id="IPR008766">
    <property type="entry name" value="Replication_gene_A-like"/>
</dbReference>
<keyword evidence="4" id="KW-0540">Nuclease</keyword>
<sequence length="98" mass="11324">MTEKTDADTEKYWKLIYIKRKQKEKNRQYLESIFISNEVGEQFSLQELSNRSVSNPAIRVNTKRLCRILIPSDSVVQGLAPFLHDVKRTVSSIIPTPS</sequence>